<comment type="caution">
    <text evidence="1">The sequence shown here is derived from an EMBL/GenBank/DDBJ whole genome shotgun (WGS) entry which is preliminary data.</text>
</comment>
<name>A0A225UD67_9STRA</name>
<dbReference type="Proteomes" id="UP000198211">
    <property type="component" value="Unassembled WGS sequence"/>
</dbReference>
<evidence type="ECO:0000313" key="1">
    <source>
        <dbReference type="EMBL" id="OWY91054.1"/>
    </source>
</evidence>
<proteinExistence type="predicted"/>
<organism evidence="1 2">
    <name type="scientific">Phytophthora megakarya</name>
    <dbReference type="NCBI Taxonomy" id="4795"/>
    <lineage>
        <taxon>Eukaryota</taxon>
        <taxon>Sar</taxon>
        <taxon>Stramenopiles</taxon>
        <taxon>Oomycota</taxon>
        <taxon>Peronosporomycetes</taxon>
        <taxon>Peronosporales</taxon>
        <taxon>Peronosporaceae</taxon>
        <taxon>Phytophthora</taxon>
    </lineage>
</organism>
<protein>
    <submittedName>
        <fullName evidence="1">Uncharacterized protein</fullName>
    </submittedName>
</protein>
<sequence>MGSQLTFLKIVCPSEEMDIDMVLTICPNLEKMEFWKGSINVWYDFRELLKKKNPLKALRFDD</sequence>
<keyword evidence="2" id="KW-1185">Reference proteome</keyword>
<accession>A0A225UD67</accession>
<dbReference type="EMBL" id="NBNE01021199">
    <property type="protein sequence ID" value="OWY91054.1"/>
    <property type="molecule type" value="Genomic_DNA"/>
</dbReference>
<dbReference type="AlphaFoldDB" id="A0A225UD67"/>
<feature type="non-terminal residue" evidence="1">
    <location>
        <position position="62"/>
    </location>
</feature>
<evidence type="ECO:0000313" key="2">
    <source>
        <dbReference type="Proteomes" id="UP000198211"/>
    </source>
</evidence>
<reference evidence="2" key="1">
    <citation type="submission" date="2017-03" db="EMBL/GenBank/DDBJ databases">
        <title>Phytopthora megakarya and P. palmivora, two closely related causual agents of cacao black pod achieved similar genome size and gene model numbers by different mechanisms.</title>
        <authorList>
            <person name="Ali S."/>
            <person name="Shao J."/>
            <person name="Larry D.J."/>
            <person name="Kronmiller B."/>
            <person name="Shen D."/>
            <person name="Strem M.D."/>
            <person name="Melnick R.L."/>
            <person name="Guiltinan M.J."/>
            <person name="Tyler B.M."/>
            <person name="Meinhardt L.W."/>
            <person name="Bailey B.A."/>
        </authorList>
    </citation>
    <scope>NUCLEOTIDE SEQUENCE [LARGE SCALE GENOMIC DNA]</scope>
    <source>
        <strain evidence="2">zdho120</strain>
    </source>
</reference>
<gene>
    <name evidence="1" type="ORF">PHMEG_00040528</name>
</gene>